<feature type="domain" description="N-acetyltransferase" evidence="2">
    <location>
        <begin position="14"/>
        <end position="175"/>
    </location>
</feature>
<protein>
    <submittedName>
        <fullName evidence="3">Putative N-acetyltransferase YhbS</fullName>
    </submittedName>
</protein>
<proteinExistence type="predicted"/>
<name>A0A7W6H3B9_9HYPH</name>
<dbReference type="InterPro" id="IPR000182">
    <property type="entry name" value="GNAT_dom"/>
</dbReference>
<evidence type="ECO:0000256" key="1">
    <source>
        <dbReference type="SAM" id="Phobius"/>
    </source>
</evidence>
<keyword evidence="3" id="KW-0808">Transferase</keyword>
<evidence type="ECO:0000313" key="4">
    <source>
        <dbReference type="Proteomes" id="UP000542776"/>
    </source>
</evidence>
<dbReference type="GO" id="GO:0016747">
    <property type="term" value="F:acyltransferase activity, transferring groups other than amino-acyl groups"/>
    <property type="evidence" value="ECO:0007669"/>
    <property type="project" value="InterPro"/>
</dbReference>
<dbReference type="Gene3D" id="3.40.630.30">
    <property type="match status" value="1"/>
</dbReference>
<dbReference type="RefSeq" id="WP_246392664.1">
    <property type="nucleotide sequence ID" value="NZ_JACIEK010000001.1"/>
</dbReference>
<evidence type="ECO:0000313" key="3">
    <source>
        <dbReference type="EMBL" id="MBB3997007.1"/>
    </source>
</evidence>
<dbReference type="EMBL" id="JACIEK010000001">
    <property type="protein sequence ID" value="MBB3997007.1"/>
    <property type="molecule type" value="Genomic_DNA"/>
</dbReference>
<dbReference type="PROSITE" id="PS51186">
    <property type="entry name" value="GNAT"/>
    <property type="match status" value="1"/>
</dbReference>
<keyword evidence="1" id="KW-1133">Transmembrane helix</keyword>
<dbReference type="SUPFAM" id="SSF55729">
    <property type="entry name" value="Acyl-CoA N-acyltransferases (Nat)"/>
    <property type="match status" value="1"/>
</dbReference>
<dbReference type="AlphaFoldDB" id="A0A7W6H3B9"/>
<reference evidence="3 4" key="1">
    <citation type="submission" date="2020-08" db="EMBL/GenBank/DDBJ databases">
        <title>Genomic Encyclopedia of Type Strains, Phase IV (KMG-IV): sequencing the most valuable type-strain genomes for metagenomic binning, comparative biology and taxonomic classification.</title>
        <authorList>
            <person name="Goeker M."/>
        </authorList>
    </citation>
    <scope>NUCLEOTIDE SEQUENCE [LARGE SCALE GENOMIC DNA]</scope>
    <source>
        <strain evidence="3 4">DSM 102238</strain>
    </source>
</reference>
<dbReference type="InterPro" id="IPR016181">
    <property type="entry name" value="Acyl_CoA_acyltransferase"/>
</dbReference>
<feature type="transmembrane region" description="Helical" evidence="1">
    <location>
        <begin position="51"/>
        <end position="72"/>
    </location>
</feature>
<sequence>MAPDRSIAEGLPMVRWRAMTEADLVGVIALADRVHPDFPEGEAMYRDRMRLFPGGCLVLADDAGAIVGYAVAYPARLGSPPPLDTVLGRLPNEADALYLHDVALAPEWRGGGRSGEGIARLLALAAAFPAAMLVSVYGTAPFWARHGFRAVDGEAMAAKLRAYGPTAVYMVRDTAECREARPVQENGSGD</sequence>
<accession>A0A7W6H3B9</accession>
<organism evidence="3 4">
    <name type="scientific">Aureimonas pseudogalii</name>
    <dbReference type="NCBI Taxonomy" id="1744844"/>
    <lineage>
        <taxon>Bacteria</taxon>
        <taxon>Pseudomonadati</taxon>
        <taxon>Pseudomonadota</taxon>
        <taxon>Alphaproteobacteria</taxon>
        <taxon>Hyphomicrobiales</taxon>
        <taxon>Aurantimonadaceae</taxon>
        <taxon>Aureimonas</taxon>
    </lineage>
</organism>
<evidence type="ECO:0000259" key="2">
    <source>
        <dbReference type="PROSITE" id="PS51186"/>
    </source>
</evidence>
<gene>
    <name evidence="3" type="ORF">GGR04_000828</name>
</gene>
<keyword evidence="1" id="KW-0472">Membrane</keyword>
<comment type="caution">
    <text evidence="3">The sequence shown here is derived from an EMBL/GenBank/DDBJ whole genome shotgun (WGS) entry which is preliminary data.</text>
</comment>
<keyword evidence="4" id="KW-1185">Reference proteome</keyword>
<keyword evidence="1" id="KW-0812">Transmembrane</keyword>
<feature type="transmembrane region" description="Helical" evidence="1">
    <location>
        <begin position="118"/>
        <end position="140"/>
    </location>
</feature>
<dbReference type="Proteomes" id="UP000542776">
    <property type="component" value="Unassembled WGS sequence"/>
</dbReference>
<dbReference type="Pfam" id="PF00583">
    <property type="entry name" value="Acetyltransf_1"/>
    <property type="match status" value="1"/>
</dbReference>